<dbReference type="CDD" id="cd12169">
    <property type="entry name" value="PGDH_like_1"/>
    <property type="match status" value="1"/>
</dbReference>
<name>A0ABU1JYA5_9PROT</name>
<evidence type="ECO:0000256" key="2">
    <source>
        <dbReference type="ARBA" id="ARBA00023002"/>
    </source>
</evidence>
<keyword evidence="2 4" id="KW-0560">Oxidoreductase</keyword>
<evidence type="ECO:0000259" key="5">
    <source>
        <dbReference type="Pfam" id="PF00389"/>
    </source>
</evidence>
<feature type="domain" description="D-isomer specific 2-hydroxyacid dehydrogenase NAD-binding" evidence="6">
    <location>
        <begin position="119"/>
        <end position="291"/>
    </location>
</feature>
<dbReference type="RefSeq" id="WP_309799547.1">
    <property type="nucleotide sequence ID" value="NZ_JAVDPW010000010.1"/>
</dbReference>
<proteinExistence type="inferred from homology"/>
<dbReference type="PANTHER" id="PTHR42789:SF1">
    <property type="entry name" value="D-ISOMER SPECIFIC 2-HYDROXYACID DEHYDROGENASE FAMILY PROTEIN (AFU_ORTHOLOGUE AFUA_6G10090)"/>
    <property type="match status" value="1"/>
</dbReference>
<reference evidence="7 8" key="1">
    <citation type="submission" date="2023-07" db="EMBL/GenBank/DDBJ databases">
        <title>Sorghum-associated microbial communities from plants grown in Nebraska, USA.</title>
        <authorList>
            <person name="Schachtman D."/>
        </authorList>
    </citation>
    <scope>NUCLEOTIDE SEQUENCE [LARGE SCALE GENOMIC DNA]</scope>
    <source>
        <strain evidence="7 8">584</strain>
    </source>
</reference>
<dbReference type="Proteomes" id="UP001262410">
    <property type="component" value="Unassembled WGS sequence"/>
</dbReference>
<dbReference type="InterPro" id="IPR006140">
    <property type="entry name" value="D-isomer_DH_NAD-bd"/>
</dbReference>
<dbReference type="Pfam" id="PF02826">
    <property type="entry name" value="2-Hacid_dh_C"/>
    <property type="match status" value="1"/>
</dbReference>
<protein>
    <submittedName>
        <fullName evidence="7">Phosphoglycerate dehydrogenase-like enzyme</fullName>
    </submittedName>
</protein>
<dbReference type="Gene3D" id="3.40.50.720">
    <property type="entry name" value="NAD(P)-binding Rossmann-like Domain"/>
    <property type="match status" value="2"/>
</dbReference>
<evidence type="ECO:0000313" key="7">
    <source>
        <dbReference type="EMBL" id="MDR6292979.1"/>
    </source>
</evidence>
<dbReference type="InterPro" id="IPR050857">
    <property type="entry name" value="D-2-hydroxyacid_DH"/>
</dbReference>
<dbReference type="InterPro" id="IPR006139">
    <property type="entry name" value="D-isomer_2_OHA_DH_cat_dom"/>
</dbReference>
<comment type="caution">
    <text evidence="7">The sequence shown here is derived from an EMBL/GenBank/DDBJ whole genome shotgun (WGS) entry which is preliminary data.</text>
</comment>
<gene>
    <name evidence="7" type="ORF">E9232_005524</name>
</gene>
<evidence type="ECO:0000259" key="6">
    <source>
        <dbReference type="Pfam" id="PF02826"/>
    </source>
</evidence>
<keyword evidence="8" id="KW-1185">Reference proteome</keyword>
<feature type="domain" description="D-isomer specific 2-hydroxyacid dehydrogenase catalytic" evidence="5">
    <location>
        <begin position="24"/>
        <end position="313"/>
    </location>
</feature>
<dbReference type="EMBL" id="JAVDPW010000010">
    <property type="protein sequence ID" value="MDR6292979.1"/>
    <property type="molecule type" value="Genomic_DNA"/>
</dbReference>
<evidence type="ECO:0000256" key="1">
    <source>
        <dbReference type="ARBA" id="ARBA00005854"/>
    </source>
</evidence>
<comment type="similarity">
    <text evidence="1 4">Belongs to the D-isomer specific 2-hydroxyacid dehydrogenase family.</text>
</comment>
<evidence type="ECO:0000256" key="4">
    <source>
        <dbReference type="RuleBase" id="RU003719"/>
    </source>
</evidence>
<sequence>MTAIKTPLSVAILDDYQSVALELADWSPLDGRASVTVFNDHLADPDQVVARLQPFDAVCVMRERTPLPKAVIDRLPRLKLIASTGARNASIDAAAAAERGITVVNTGYDSSPTIELTWALILASARHIAAENAALRSGGWQHTVGDGLRDKTLGILGLGRIGSEVARIGKAFGMDAIAWSQNLTPEKAAAQGVRLVSKDDLFAKADVLTIHLVLGQRTRGLVGAAELAAMKPTARLVNTSRGPIVDEAALIAALRDRRIAGAAIDVFDVEPLPPDHPFRSLETVLATPHIGYVSRELYRTFYGDAARAIAAWVDQQA</sequence>
<evidence type="ECO:0000313" key="8">
    <source>
        <dbReference type="Proteomes" id="UP001262410"/>
    </source>
</evidence>
<dbReference type="PROSITE" id="PS00671">
    <property type="entry name" value="D_2_HYDROXYACID_DH_3"/>
    <property type="match status" value="1"/>
</dbReference>
<dbReference type="SUPFAM" id="SSF51735">
    <property type="entry name" value="NAD(P)-binding Rossmann-fold domains"/>
    <property type="match status" value="1"/>
</dbReference>
<dbReference type="InterPro" id="IPR036291">
    <property type="entry name" value="NAD(P)-bd_dom_sf"/>
</dbReference>
<keyword evidence="3" id="KW-0520">NAD</keyword>
<organism evidence="7 8">
    <name type="scientific">Inquilinus ginsengisoli</name>
    <dbReference type="NCBI Taxonomy" id="363840"/>
    <lineage>
        <taxon>Bacteria</taxon>
        <taxon>Pseudomonadati</taxon>
        <taxon>Pseudomonadota</taxon>
        <taxon>Alphaproteobacteria</taxon>
        <taxon>Rhodospirillales</taxon>
        <taxon>Rhodospirillaceae</taxon>
        <taxon>Inquilinus</taxon>
    </lineage>
</organism>
<accession>A0ABU1JYA5</accession>
<dbReference type="Pfam" id="PF00389">
    <property type="entry name" value="2-Hacid_dh"/>
    <property type="match status" value="1"/>
</dbReference>
<dbReference type="PANTHER" id="PTHR42789">
    <property type="entry name" value="D-ISOMER SPECIFIC 2-HYDROXYACID DEHYDROGENASE FAMILY PROTEIN (AFU_ORTHOLOGUE AFUA_6G10090)"/>
    <property type="match status" value="1"/>
</dbReference>
<dbReference type="SUPFAM" id="SSF52283">
    <property type="entry name" value="Formate/glycerate dehydrogenase catalytic domain-like"/>
    <property type="match status" value="1"/>
</dbReference>
<dbReference type="InterPro" id="IPR029753">
    <property type="entry name" value="D-isomer_DH_CS"/>
</dbReference>
<evidence type="ECO:0000256" key="3">
    <source>
        <dbReference type="ARBA" id="ARBA00023027"/>
    </source>
</evidence>